<dbReference type="CDD" id="cd00063">
    <property type="entry name" value="FN3"/>
    <property type="match status" value="1"/>
</dbReference>
<keyword evidence="1" id="KW-0326">Glycosidase</keyword>
<evidence type="ECO:0000313" key="4">
    <source>
        <dbReference type="EMBL" id="MBM2622371.1"/>
    </source>
</evidence>
<keyword evidence="1" id="KW-0378">Hydrolase</keyword>
<reference evidence="4 5" key="1">
    <citation type="submission" date="2021-01" db="EMBL/GenBank/DDBJ databases">
        <title>Actinoplanes sp. nov. LDG1-06 isolated from lichen.</title>
        <authorList>
            <person name="Saeng-In P."/>
            <person name="Phongsopitanun W."/>
            <person name="Kanchanasin P."/>
            <person name="Yuki M."/>
            <person name="Kudo T."/>
            <person name="Ohkuma M."/>
            <person name="Tanasupawat S."/>
        </authorList>
    </citation>
    <scope>NUCLEOTIDE SEQUENCE [LARGE SCALE GENOMIC DNA]</scope>
    <source>
        <strain evidence="4 5">LDG1-06</strain>
    </source>
</reference>
<dbReference type="SMART" id="SM00060">
    <property type="entry name" value="FN3"/>
    <property type="match status" value="1"/>
</dbReference>
<dbReference type="Pfam" id="PF00041">
    <property type="entry name" value="fn3"/>
    <property type="match status" value="1"/>
</dbReference>
<evidence type="ECO:0000256" key="2">
    <source>
        <dbReference type="ARBA" id="ARBA00023326"/>
    </source>
</evidence>
<evidence type="ECO:0000256" key="1">
    <source>
        <dbReference type="ARBA" id="ARBA00023295"/>
    </source>
</evidence>
<sequence>MRVWQGRAGVVVAAVAAAVAGTGIVGLLDGVSVGPAGGPIAAPGTANAATPEPDPVVVEPGPTITSTAPRPRVTSAPATFTSQPNIATTSAAPTAPAAPVGLKVKGQPAGAALVEWSAPDIGDAAEATPAREVTGYKVTVNPVGITQTVPADARSVTLTGLDADSNYAIAVQAVGRTGEGAPTSLPLTRTGLPITVTPATAPFGTPVTLSGRVLRNTAWATAGSEVLLESRALGETTWTPVGTVKTDAAGTWRLVTRPASTTAYRVSYPGAYGMWPALSAKTPTATVRYLVAVRATTVKSKVTVSGAVRPVRAGTRVSLQRLTGGKWVTISGADTAADGSYAIPRTFAKGVWPLRVVATGGTTLAFGTSGQVTVTTK</sequence>
<dbReference type="SUPFAM" id="SSF49265">
    <property type="entry name" value="Fibronectin type III"/>
    <property type="match status" value="1"/>
</dbReference>
<name>A0ABS2AT25_9ACTN</name>
<dbReference type="InterPro" id="IPR003961">
    <property type="entry name" value="FN3_dom"/>
</dbReference>
<evidence type="ECO:0000259" key="3">
    <source>
        <dbReference type="PROSITE" id="PS50853"/>
    </source>
</evidence>
<dbReference type="RefSeq" id="WP_203382721.1">
    <property type="nucleotide sequence ID" value="NZ_JAENHP010000025.1"/>
</dbReference>
<dbReference type="InterPro" id="IPR036116">
    <property type="entry name" value="FN3_sf"/>
</dbReference>
<keyword evidence="2" id="KW-0119">Carbohydrate metabolism</keyword>
<protein>
    <submittedName>
        <fullName evidence="4">Fibronectin type III domain-containing protein</fullName>
    </submittedName>
</protein>
<accession>A0ABS2AT25</accession>
<feature type="domain" description="Fibronectin type-III" evidence="3">
    <location>
        <begin position="98"/>
        <end position="193"/>
    </location>
</feature>
<dbReference type="Gene3D" id="2.60.40.10">
    <property type="entry name" value="Immunoglobulins"/>
    <property type="match status" value="1"/>
</dbReference>
<dbReference type="PROSITE" id="PS50853">
    <property type="entry name" value="FN3"/>
    <property type="match status" value="1"/>
</dbReference>
<comment type="caution">
    <text evidence="4">The sequence shown here is derived from an EMBL/GenBank/DDBJ whole genome shotgun (WGS) entry which is preliminary data.</text>
</comment>
<dbReference type="Proteomes" id="UP000632138">
    <property type="component" value="Unassembled WGS sequence"/>
</dbReference>
<keyword evidence="2" id="KW-0624">Polysaccharide degradation</keyword>
<gene>
    <name evidence="4" type="ORF">JIG36_43405</name>
</gene>
<organism evidence="4 5">
    <name type="scientific">Paractinoplanes ovalisporus</name>
    <dbReference type="NCBI Taxonomy" id="2810368"/>
    <lineage>
        <taxon>Bacteria</taxon>
        <taxon>Bacillati</taxon>
        <taxon>Actinomycetota</taxon>
        <taxon>Actinomycetes</taxon>
        <taxon>Micromonosporales</taxon>
        <taxon>Micromonosporaceae</taxon>
        <taxon>Paractinoplanes</taxon>
    </lineage>
</organism>
<keyword evidence="5" id="KW-1185">Reference proteome</keyword>
<proteinExistence type="predicted"/>
<dbReference type="InterPro" id="IPR013783">
    <property type="entry name" value="Ig-like_fold"/>
</dbReference>
<dbReference type="EMBL" id="JAENHP010000025">
    <property type="protein sequence ID" value="MBM2622371.1"/>
    <property type="molecule type" value="Genomic_DNA"/>
</dbReference>
<evidence type="ECO:0000313" key="5">
    <source>
        <dbReference type="Proteomes" id="UP000632138"/>
    </source>
</evidence>